<evidence type="ECO:0008006" key="4">
    <source>
        <dbReference type="Google" id="ProtNLM"/>
    </source>
</evidence>
<keyword evidence="3" id="KW-1185">Reference proteome</keyword>
<name>A0A4R2JI83_9PSEU</name>
<dbReference type="Proteomes" id="UP000295680">
    <property type="component" value="Unassembled WGS sequence"/>
</dbReference>
<keyword evidence="1" id="KW-0472">Membrane</keyword>
<sequence>MAPVAVSLVTFRLVARDSMQLALVLLVVVVVLGLSVGTLAWRRYRTSDDRLVDGKPLPGGVLPALLTAMTVLTGLLGLTFVLLGR</sequence>
<proteinExistence type="predicted"/>
<gene>
    <name evidence="2" type="ORF">EV192_106162</name>
</gene>
<reference evidence="2 3" key="1">
    <citation type="submission" date="2019-03" db="EMBL/GenBank/DDBJ databases">
        <title>Genomic Encyclopedia of Type Strains, Phase IV (KMG-IV): sequencing the most valuable type-strain genomes for metagenomic binning, comparative biology and taxonomic classification.</title>
        <authorList>
            <person name="Goeker M."/>
        </authorList>
    </citation>
    <scope>NUCLEOTIDE SEQUENCE [LARGE SCALE GENOMIC DNA]</scope>
    <source>
        <strain evidence="2 3">DSM 45934</strain>
    </source>
</reference>
<dbReference type="EMBL" id="SLWS01000006">
    <property type="protein sequence ID" value="TCO56688.1"/>
    <property type="molecule type" value="Genomic_DNA"/>
</dbReference>
<accession>A0A4R2JI83</accession>
<dbReference type="AlphaFoldDB" id="A0A4R2JI83"/>
<comment type="caution">
    <text evidence="2">The sequence shown here is derived from an EMBL/GenBank/DDBJ whole genome shotgun (WGS) entry which is preliminary data.</text>
</comment>
<evidence type="ECO:0000313" key="3">
    <source>
        <dbReference type="Proteomes" id="UP000295680"/>
    </source>
</evidence>
<protein>
    <recommendedName>
        <fullName evidence="4">DUF202 domain-containing protein</fullName>
    </recommendedName>
</protein>
<feature type="transmembrane region" description="Helical" evidence="1">
    <location>
        <begin position="21"/>
        <end position="41"/>
    </location>
</feature>
<feature type="transmembrane region" description="Helical" evidence="1">
    <location>
        <begin position="61"/>
        <end position="83"/>
    </location>
</feature>
<evidence type="ECO:0000313" key="2">
    <source>
        <dbReference type="EMBL" id="TCO56688.1"/>
    </source>
</evidence>
<evidence type="ECO:0000256" key="1">
    <source>
        <dbReference type="SAM" id="Phobius"/>
    </source>
</evidence>
<organism evidence="2 3">
    <name type="scientific">Actinocrispum wychmicini</name>
    <dbReference type="NCBI Taxonomy" id="1213861"/>
    <lineage>
        <taxon>Bacteria</taxon>
        <taxon>Bacillati</taxon>
        <taxon>Actinomycetota</taxon>
        <taxon>Actinomycetes</taxon>
        <taxon>Pseudonocardiales</taxon>
        <taxon>Pseudonocardiaceae</taxon>
        <taxon>Actinocrispum</taxon>
    </lineage>
</organism>
<keyword evidence="1" id="KW-0812">Transmembrane</keyword>
<keyword evidence="1" id="KW-1133">Transmembrane helix</keyword>